<evidence type="ECO:0000313" key="3">
    <source>
        <dbReference type="Proteomes" id="UP001189429"/>
    </source>
</evidence>
<keyword evidence="3" id="KW-1185">Reference proteome</keyword>
<dbReference type="EMBL" id="CAUYUJ010004891">
    <property type="protein sequence ID" value="CAK0811416.1"/>
    <property type="molecule type" value="Genomic_DNA"/>
</dbReference>
<dbReference type="Proteomes" id="UP001189429">
    <property type="component" value="Unassembled WGS sequence"/>
</dbReference>
<gene>
    <name evidence="2" type="ORF">PCOR1329_LOCUS16041</name>
</gene>
<reference evidence="2" key="1">
    <citation type="submission" date="2023-10" db="EMBL/GenBank/DDBJ databases">
        <authorList>
            <person name="Chen Y."/>
            <person name="Shah S."/>
            <person name="Dougan E. K."/>
            <person name="Thang M."/>
            <person name="Chan C."/>
        </authorList>
    </citation>
    <scope>NUCLEOTIDE SEQUENCE [LARGE SCALE GENOMIC DNA]</scope>
</reference>
<feature type="region of interest" description="Disordered" evidence="1">
    <location>
        <begin position="16"/>
        <end position="55"/>
    </location>
</feature>
<accession>A0ABN9QYD7</accession>
<evidence type="ECO:0000256" key="1">
    <source>
        <dbReference type="SAM" id="MobiDB-lite"/>
    </source>
</evidence>
<evidence type="ECO:0000313" key="2">
    <source>
        <dbReference type="EMBL" id="CAK0811416.1"/>
    </source>
</evidence>
<feature type="compositionally biased region" description="Basic and acidic residues" evidence="1">
    <location>
        <begin position="26"/>
        <end position="45"/>
    </location>
</feature>
<organism evidence="2 3">
    <name type="scientific">Prorocentrum cordatum</name>
    <dbReference type="NCBI Taxonomy" id="2364126"/>
    <lineage>
        <taxon>Eukaryota</taxon>
        <taxon>Sar</taxon>
        <taxon>Alveolata</taxon>
        <taxon>Dinophyceae</taxon>
        <taxon>Prorocentrales</taxon>
        <taxon>Prorocentraceae</taxon>
        <taxon>Prorocentrum</taxon>
    </lineage>
</organism>
<proteinExistence type="predicted"/>
<comment type="caution">
    <text evidence="2">The sequence shown here is derived from an EMBL/GenBank/DDBJ whole genome shotgun (WGS) entry which is preliminary data.</text>
</comment>
<sequence length="131" mass="14474">MLDMWRPLLCLRGAHSGMKQAHGHVRPREGLPHPEEETERPELRGARPPGRALPGQQRAVLPLGLRDVLLRTNAAPKGAVWNLEVARGVWAARAPRESVKRRGMKASPFNIGSWLKCPSMRHATSGVLTLS</sequence>
<name>A0ABN9QYD7_9DINO</name>
<protein>
    <submittedName>
        <fullName evidence="2">Uncharacterized protein</fullName>
    </submittedName>
</protein>